<dbReference type="PROSITE" id="PS51318">
    <property type="entry name" value="TAT"/>
    <property type="match status" value="1"/>
</dbReference>
<evidence type="ECO:0000313" key="2">
    <source>
        <dbReference type="EMBL" id="QDA60421.1"/>
    </source>
</evidence>
<dbReference type="OrthoDB" id="4687120at2"/>
<evidence type="ECO:0000313" key="3">
    <source>
        <dbReference type="Proteomes" id="UP000305398"/>
    </source>
</evidence>
<dbReference type="Proteomes" id="UP000305398">
    <property type="component" value="Chromosome"/>
</dbReference>
<proteinExistence type="predicted"/>
<feature type="region of interest" description="Disordered" evidence="1">
    <location>
        <begin position="175"/>
        <end position="202"/>
    </location>
</feature>
<dbReference type="EMBL" id="CP040896">
    <property type="protein sequence ID" value="QDA60421.1"/>
    <property type="molecule type" value="Genomic_DNA"/>
</dbReference>
<dbReference type="InterPro" id="IPR006311">
    <property type="entry name" value="TAT_signal"/>
</dbReference>
<dbReference type="AlphaFoldDB" id="A0A5B7ZYY5"/>
<dbReference type="InterPro" id="IPR011094">
    <property type="entry name" value="Uncharacterised_LppY/LpqO"/>
</dbReference>
<feature type="compositionally biased region" description="Low complexity" evidence="1">
    <location>
        <begin position="187"/>
        <end position="202"/>
    </location>
</feature>
<name>A0A5B7ZYY5_9BACT</name>
<accession>A0A5B7ZYY5</accession>
<gene>
    <name evidence="2" type="ORF">FHG12_09990</name>
</gene>
<dbReference type="RefSeq" id="WP_139515597.1">
    <property type="nucleotide sequence ID" value="NZ_CP040896.1"/>
</dbReference>
<evidence type="ECO:0000256" key="1">
    <source>
        <dbReference type="SAM" id="MobiDB-lite"/>
    </source>
</evidence>
<organism evidence="2 3">
    <name type="scientific">Hymenobacter jejuensis</name>
    <dbReference type="NCBI Taxonomy" id="2502781"/>
    <lineage>
        <taxon>Bacteria</taxon>
        <taxon>Pseudomonadati</taxon>
        <taxon>Bacteroidota</taxon>
        <taxon>Cytophagia</taxon>
        <taxon>Cytophagales</taxon>
        <taxon>Hymenobacteraceae</taxon>
        <taxon>Hymenobacter</taxon>
    </lineage>
</organism>
<keyword evidence="3" id="KW-1185">Reference proteome</keyword>
<sequence>MSHCISRRDALRATALVGASSLLRVGSIEAATSAGFAKGKTPALTTAEIASIEAALGKKGTYAEAQATHNTALPRNDLKMRIKGEPVPIPFGFGGWVAIKHTLDGKSAMLMSDMVLLQEEVAPLMSAALANGLEIGAVHNHFFYEEPRIFYMHLHGMGTPADLARKFATTLKDSKLLPANQPPSPAAPAAQAGNTATSAAGATPTGKELFDLPALDKIVGYSGTVNGPTYKYTIGRDDLQVVMMNTEMTAAIGLNSWASFAGAAAAAHIAGDIAMLEHEVNPVIKALRAHNLEVVAVHNHMLFDQPRMMFLHYYGQGPAAQLATGFRAALDQLGKPRTMPAMDGMKH</sequence>
<dbReference type="KEGG" id="hyj:FHG12_09990"/>
<dbReference type="Pfam" id="PF07485">
    <property type="entry name" value="DUF1529"/>
    <property type="match status" value="2"/>
</dbReference>
<protein>
    <submittedName>
        <fullName evidence="2">DUF1259 domain-containing protein</fullName>
    </submittedName>
</protein>
<reference evidence="2 3" key="1">
    <citation type="submission" date="2019-06" db="EMBL/GenBank/DDBJ databases">
        <authorList>
            <person name="Srinivasan S."/>
        </authorList>
    </citation>
    <scope>NUCLEOTIDE SEQUENCE [LARGE SCALE GENOMIC DNA]</scope>
    <source>
        <strain evidence="2 3">17J68-5</strain>
    </source>
</reference>